<sequence length="287" mass="33870">MYNSMLNIFSLESIPDSLQKYLGKPDARVKNWMFLNTPLNLIGIYLLYAAIVLHSRQIMKNRKPFSLKYLLIMYNGFQILFSAYICKEIFTSAYFSGYKLSCAKLDSTNNKLALRMARAFWFFYLSKVIDLTDTIFFVLRKKDSQLTFLHIYHHTSMIFNWYIGVLYVPGGQAFFSAGINSLVHVIMYTYYLLSAMGPKMQKYLWWKKYLTQIQLIQFIVVMIHMIIGYINGCRKPKWLICFTVIYLWTLVILFANFYFHAYKNNKLRTAHSKNRIDIKAGGDMKLE</sequence>
<keyword evidence="2 10" id="KW-0444">Lipid biosynthesis</keyword>
<feature type="transmembrane region" description="Helical" evidence="10">
    <location>
        <begin position="213"/>
        <end position="231"/>
    </location>
</feature>
<reference evidence="11" key="1">
    <citation type="submission" date="2019-08" db="EMBL/GenBank/DDBJ databases">
        <title>The genome of the North American firefly Photinus pyralis.</title>
        <authorList>
            <consortium name="Photinus pyralis genome working group"/>
            <person name="Fallon T.R."/>
            <person name="Sander Lower S.E."/>
            <person name="Weng J.-K."/>
        </authorList>
    </citation>
    <scope>NUCLEOTIDE SEQUENCE</scope>
    <source>
        <strain evidence="11">TRF0915ILg1</strain>
        <tissue evidence="11">Whole body</tissue>
    </source>
</reference>
<dbReference type="EMBL" id="VTPC01090161">
    <property type="protein sequence ID" value="KAF2884520.1"/>
    <property type="molecule type" value="Genomic_DNA"/>
</dbReference>
<feature type="transmembrane region" description="Helical" evidence="10">
    <location>
        <begin position="237"/>
        <end position="259"/>
    </location>
</feature>
<feature type="transmembrane region" description="Helical" evidence="10">
    <location>
        <begin position="119"/>
        <end position="139"/>
    </location>
</feature>
<dbReference type="PANTHER" id="PTHR11157:SF126">
    <property type="entry name" value="ELONGATION OF VERY LONG CHAIN FATTY ACIDS PROTEIN"/>
    <property type="match status" value="1"/>
</dbReference>
<evidence type="ECO:0000256" key="9">
    <source>
        <dbReference type="ARBA" id="ARBA00023160"/>
    </source>
</evidence>
<dbReference type="OrthoDB" id="434092at2759"/>
<keyword evidence="9 10" id="KW-0275">Fatty acid biosynthesis</keyword>
<feature type="transmembrane region" description="Helical" evidence="10">
    <location>
        <begin position="32"/>
        <end position="53"/>
    </location>
</feature>
<dbReference type="GO" id="GO:0009922">
    <property type="term" value="F:fatty acid elongase activity"/>
    <property type="evidence" value="ECO:0007669"/>
    <property type="project" value="UniProtKB-EC"/>
</dbReference>
<evidence type="ECO:0000256" key="3">
    <source>
        <dbReference type="ARBA" id="ARBA00022679"/>
    </source>
</evidence>
<dbReference type="GO" id="GO:0034625">
    <property type="term" value="P:fatty acid elongation, monounsaturated fatty acid"/>
    <property type="evidence" value="ECO:0007669"/>
    <property type="project" value="TreeGrafter"/>
</dbReference>
<evidence type="ECO:0000256" key="4">
    <source>
        <dbReference type="ARBA" id="ARBA00022692"/>
    </source>
</evidence>
<dbReference type="EC" id="2.3.1.199" evidence="10"/>
<keyword evidence="3 10" id="KW-0808">Transferase</keyword>
<dbReference type="GO" id="GO:0034626">
    <property type="term" value="P:fatty acid elongation, polyunsaturated fatty acid"/>
    <property type="evidence" value="ECO:0007669"/>
    <property type="project" value="TreeGrafter"/>
</dbReference>
<evidence type="ECO:0000256" key="7">
    <source>
        <dbReference type="ARBA" id="ARBA00023098"/>
    </source>
</evidence>
<comment type="caution">
    <text evidence="11">The sequence shown here is derived from an EMBL/GenBank/DDBJ whole genome shotgun (WGS) entry which is preliminary data.</text>
</comment>
<comment type="catalytic activity">
    <reaction evidence="10">
        <text>a very-long-chain acyl-CoA + malonyl-CoA + H(+) = a very-long-chain 3-oxoacyl-CoA + CO2 + CoA</text>
        <dbReference type="Rhea" id="RHEA:32727"/>
        <dbReference type="ChEBI" id="CHEBI:15378"/>
        <dbReference type="ChEBI" id="CHEBI:16526"/>
        <dbReference type="ChEBI" id="CHEBI:57287"/>
        <dbReference type="ChEBI" id="CHEBI:57384"/>
        <dbReference type="ChEBI" id="CHEBI:90725"/>
        <dbReference type="ChEBI" id="CHEBI:90736"/>
        <dbReference type="EC" id="2.3.1.199"/>
    </reaction>
</comment>
<comment type="subcellular location">
    <subcellularLocation>
        <location evidence="1">Membrane</location>
        <topology evidence="1">Multi-pass membrane protein</topology>
    </subcellularLocation>
</comment>
<dbReference type="GO" id="GO:0030148">
    <property type="term" value="P:sphingolipid biosynthetic process"/>
    <property type="evidence" value="ECO:0007669"/>
    <property type="project" value="TreeGrafter"/>
</dbReference>
<dbReference type="GO" id="GO:0042761">
    <property type="term" value="P:very long-chain fatty acid biosynthetic process"/>
    <property type="evidence" value="ECO:0007669"/>
    <property type="project" value="TreeGrafter"/>
</dbReference>
<accession>A0A8K0FXT3</accession>
<proteinExistence type="inferred from homology"/>
<name>A0A8K0FXT3_IGNLU</name>
<dbReference type="InterPro" id="IPR002076">
    <property type="entry name" value="ELO_fam"/>
</dbReference>
<organism evidence="11 12">
    <name type="scientific">Ignelater luminosus</name>
    <name type="common">Cucubano</name>
    <name type="synonym">Pyrophorus luminosus</name>
    <dbReference type="NCBI Taxonomy" id="2038154"/>
    <lineage>
        <taxon>Eukaryota</taxon>
        <taxon>Metazoa</taxon>
        <taxon>Ecdysozoa</taxon>
        <taxon>Arthropoda</taxon>
        <taxon>Hexapoda</taxon>
        <taxon>Insecta</taxon>
        <taxon>Pterygota</taxon>
        <taxon>Neoptera</taxon>
        <taxon>Endopterygota</taxon>
        <taxon>Coleoptera</taxon>
        <taxon>Polyphaga</taxon>
        <taxon>Elateriformia</taxon>
        <taxon>Elateroidea</taxon>
        <taxon>Elateridae</taxon>
        <taxon>Agrypninae</taxon>
        <taxon>Pyrophorini</taxon>
        <taxon>Ignelater</taxon>
    </lineage>
</organism>
<evidence type="ECO:0000256" key="2">
    <source>
        <dbReference type="ARBA" id="ARBA00022516"/>
    </source>
</evidence>
<evidence type="ECO:0000256" key="5">
    <source>
        <dbReference type="ARBA" id="ARBA00022832"/>
    </source>
</evidence>
<evidence type="ECO:0000256" key="8">
    <source>
        <dbReference type="ARBA" id="ARBA00023136"/>
    </source>
</evidence>
<evidence type="ECO:0000256" key="6">
    <source>
        <dbReference type="ARBA" id="ARBA00022989"/>
    </source>
</evidence>
<protein>
    <recommendedName>
        <fullName evidence="10">Elongation of very long chain fatty acids protein</fullName>
        <ecNumber evidence="10">2.3.1.199</ecNumber>
    </recommendedName>
    <alternativeName>
        <fullName evidence="10">Very-long-chain 3-oxoacyl-CoA synthase</fullName>
    </alternativeName>
</protein>
<dbReference type="GO" id="GO:0019367">
    <property type="term" value="P:fatty acid elongation, saturated fatty acid"/>
    <property type="evidence" value="ECO:0007669"/>
    <property type="project" value="TreeGrafter"/>
</dbReference>
<evidence type="ECO:0000256" key="1">
    <source>
        <dbReference type="ARBA" id="ARBA00004141"/>
    </source>
</evidence>
<feature type="transmembrane region" description="Helical" evidence="10">
    <location>
        <begin position="174"/>
        <end position="193"/>
    </location>
</feature>
<keyword evidence="6 10" id="KW-1133">Transmembrane helix</keyword>
<keyword evidence="8 10" id="KW-0472">Membrane</keyword>
<dbReference type="Pfam" id="PF01151">
    <property type="entry name" value="ELO"/>
    <property type="match status" value="1"/>
</dbReference>
<keyword evidence="5 10" id="KW-0276">Fatty acid metabolism</keyword>
<keyword evidence="4 10" id="KW-0812">Transmembrane</keyword>
<dbReference type="Proteomes" id="UP000801492">
    <property type="component" value="Unassembled WGS sequence"/>
</dbReference>
<dbReference type="GO" id="GO:0005789">
    <property type="term" value="C:endoplasmic reticulum membrane"/>
    <property type="evidence" value="ECO:0007669"/>
    <property type="project" value="TreeGrafter"/>
</dbReference>
<dbReference type="AlphaFoldDB" id="A0A8K0FXT3"/>
<evidence type="ECO:0000256" key="10">
    <source>
        <dbReference type="RuleBase" id="RU361115"/>
    </source>
</evidence>
<dbReference type="PANTHER" id="PTHR11157">
    <property type="entry name" value="FATTY ACID ACYL TRANSFERASE-RELATED"/>
    <property type="match status" value="1"/>
</dbReference>
<keyword evidence="12" id="KW-1185">Reference proteome</keyword>
<evidence type="ECO:0000313" key="11">
    <source>
        <dbReference type="EMBL" id="KAF2884520.1"/>
    </source>
</evidence>
<gene>
    <name evidence="11" type="ORF">ILUMI_21665</name>
</gene>
<evidence type="ECO:0000313" key="12">
    <source>
        <dbReference type="Proteomes" id="UP000801492"/>
    </source>
</evidence>
<comment type="similarity">
    <text evidence="10">Belongs to the ELO family.</text>
</comment>
<keyword evidence="7 10" id="KW-0443">Lipid metabolism</keyword>
<feature type="transmembrane region" description="Helical" evidence="10">
    <location>
        <begin position="151"/>
        <end position="168"/>
    </location>
</feature>